<dbReference type="GO" id="GO:0004832">
    <property type="term" value="F:valine-tRNA ligase activity"/>
    <property type="evidence" value="ECO:0007669"/>
    <property type="project" value="UniProtKB-EC"/>
</dbReference>
<comment type="caution">
    <text evidence="13">The sequence shown here is derived from an EMBL/GenBank/DDBJ whole genome shotgun (WGS) entry which is preliminary data.</text>
</comment>
<keyword evidence="14" id="KW-1185">Reference proteome</keyword>
<dbReference type="SUPFAM" id="SSF47323">
    <property type="entry name" value="Anticodon-binding domain of a subclass of class I aminoacyl-tRNA synthetases"/>
    <property type="match status" value="1"/>
</dbReference>
<feature type="binding site" evidence="9">
    <location>
        <position position="528"/>
    </location>
    <ligand>
        <name>ATP</name>
        <dbReference type="ChEBI" id="CHEBI:30616"/>
    </ligand>
</feature>
<comment type="subcellular location">
    <subcellularLocation>
        <location evidence="9">Cytoplasm</location>
    </subcellularLocation>
</comment>
<evidence type="ECO:0000313" key="14">
    <source>
        <dbReference type="Proteomes" id="UP000641741"/>
    </source>
</evidence>
<evidence type="ECO:0000259" key="12">
    <source>
        <dbReference type="Pfam" id="PF10458"/>
    </source>
</evidence>
<evidence type="ECO:0000256" key="8">
    <source>
        <dbReference type="ARBA" id="ARBA00047552"/>
    </source>
</evidence>
<comment type="function">
    <text evidence="9">Catalyzes the attachment of valine to tRNA(Val). As ValRS can inadvertently accommodate and process structurally similar amino acids such as threonine, to avoid such errors, it has a 'posttransfer' editing activity that hydrolyzes mischarged Thr-tRNA(Val) in a tRNA-dependent manner.</text>
</comment>
<feature type="domain" description="Methionyl/Valyl/Leucyl/Isoleucyl-tRNA synthetase anticodon-binding" evidence="11">
    <location>
        <begin position="608"/>
        <end position="752"/>
    </location>
</feature>
<keyword evidence="1 9" id="KW-0963">Cytoplasm</keyword>
<feature type="short sequence motif" description="'HIGH' region" evidence="9">
    <location>
        <begin position="45"/>
        <end position="55"/>
    </location>
</feature>
<feature type="short sequence motif" description="'KMSKS' region" evidence="9">
    <location>
        <begin position="525"/>
        <end position="529"/>
    </location>
</feature>
<dbReference type="Gene3D" id="3.90.740.10">
    <property type="entry name" value="Valyl/Leucyl/Isoleucyl-tRNA synthetase, editing domain"/>
    <property type="match status" value="1"/>
</dbReference>
<feature type="domain" description="Valyl-tRNA synthetase tRNA-binding arm" evidence="12">
    <location>
        <begin position="808"/>
        <end position="872"/>
    </location>
</feature>
<keyword evidence="7 9" id="KW-0030">Aminoacyl-tRNA synthetase</keyword>
<dbReference type="InterPro" id="IPR009008">
    <property type="entry name" value="Val/Leu/Ile-tRNA-synth_edit"/>
</dbReference>
<dbReference type="Gene3D" id="1.10.730.10">
    <property type="entry name" value="Isoleucyl-tRNA Synthetase, Domain 1"/>
    <property type="match status" value="1"/>
</dbReference>
<evidence type="ECO:0000256" key="6">
    <source>
        <dbReference type="ARBA" id="ARBA00023054"/>
    </source>
</evidence>
<evidence type="ECO:0000259" key="11">
    <source>
        <dbReference type="Pfam" id="PF08264"/>
    </source>
</evidence>
<comment type="subunit">
    <text evidence="9">Monomer.</text>
</comment>
<dbReference type="Pfam" id="PF00133">
    <property type="entry name" value="tRNA-synt_1"/>
    <property type="match status" value="1"/>
</dbReference>
<dbReference type="PANTHER" id="PTHR11946:SF93">
    <property type="entry name" value="VALINE--TRNA LIGASE, CHLOROPLASTIC_MITOCHONDRIAL 2"/>
    <property type="match status" value="1"/>
</dbReference>
<keyword evidence="5 9" id="KW-0648">Protein biosynthesis</keyword>
<protein>
    <recommendedName>
        <fullName evidence="9">Valine--tRNA ligase</fullName>
        <ecNumber evidence="9">6.1.1.9</ecNumber>
    </recommendedName>
    <alternativeName>
        <fullName evidence="9">Valyl-tRNA synthetase</fullName>
        <shortName evidence="9">ValRS</shortName>
    </alternativeName>
</protein>
<evidence type="ECO:0000256" key="2">
    <source>
        <dbReference type="ARBA" id="ARBA00022598"/>
    </source>
</evidence>
<evidence type="ECO:0000256" key="7">
    <source>
        <dbReference type="ARBA" id="ARBA00023146"/>
    </source>
</evidence>
<dbReference type="Gene3D" id="2.170.220.10">
    <property type="match status" value="1"/>
</dbReference>
<evidence type="ECO:0000256" key="1">
    <source>
        <dbReference type="ARBA" id="ARBA00022490"/>
    </source>
</evidence>
<evidence type="ECO:0000256" key="5">
    <source>
        <dbReference type="ARBA" id="ARBA00022917"/>
    </source>
</evidence>
<dbReference type="EMBL" id="JACOPK010000004">
    <property type="protein sequence ID" value="MBC5695528.1"/>
    <property type="molecule type" value="Genomic_DNA"/>
</dbReference>
<dbReference type="InterPro" id="IPR037118">
    <property type="entry name" value="Val-tRNA_synth_C_sf"/>
</dbReference>
<dbReference type="InterPro" id="IPR009080">
    <property type="entry name" value="tRNAsynth_Ia_anticodon-bd"/>
</dbReference>
<dbReference type="Gene3D" id="1.10.287.380">
    <property type="entry name" value="Valyl-tRNA synthetase, C-terminal domain"/>
    <property type="match status" value="1"/>
</dbReference>
<comment type="domain">
    <text evidence="9">The C-terminal coiled-coil domain is crucial for aminoacylation activity.</text>
</comment>
<organism evidence="13 14">
    <name type="scientific">Agathobaculum hominis</name>
    <dbReference type="NCBI Taxonomy" id="2763014"/>
    <lineage>
        <taxon>Bacteria</taxon>
        <taxon>Bacillati</taxon>
        <taxon>Bacillota</taxon>
        <taxon>Clostridia</taxon>
        <taxon>Eubacteriales</taxon>
        <taxon>Butyricicoccaceae</taxon>
        <taxon>Agathobaculum</taxon>
    </lineage>
</organism>
<keyword evidence="3 9" id="KW-0547">Nucleotide-binding</keyword>
<dbReference type="InterPro" id="IPR001412">
    <property type="entry name" value="aa-tRNA-synth_I_CS"/>
</dbReference>
<feature type="domain" description="Aminoacyl-tRNA synthetase class Ia" evidence="10">
    <location>
        <begin position="17"/>
        <end position="564"/>
    </location>
</feature>
<gene>
    <name evidence="9" type="primary">valS</name>
    <name evidence="13" type="ORF">H8S02_06155</name>
</gene>
<dbReference type="InterPro" id="IPR013155">
    <property type="entry name" value="M/V/L/I-tRNA-synth_anticd-bd"/>
</dbReference>
<reference evidence="13 14" key="1">
    <citation type="submission" date="2020-08" db="EMBL/GenBank/DDBJ databases">
        <title>Genome public.</title>
        <authorList>
            <person name="Liu C."/>
            <person name="Sun Q."/>
        </authorList>
    </citation>
    <scope>NUCLEOTIDE SEQUENCE [LARGE SCALE GENOMIC DNA]</scope>
    <source>
        <strain evidence="13 14">M2</strain>
    </source>
</reference>
<dbReference type="Gene3D" id="3.40.50.620">
    <property type="entry name" value="HUPs"/>
    <property type="match status" value="2"/>
</dbReference>
<keyword evidence="6 9" id="KW-0175">Coiled coil</keyword>
<evidence type="ECO:0000256" key="4">
    <source>
        <dbReference type="ARBA" id="ARBA00022840"/>
    </source>
</evidence>
<dbReference type="CDD" id="cd07962">
    <property type="entry name" value="Anticodon_Ia_Val"/>
    <property type="match status" value="1"/>
</dbReference>
<dbReference type="InterPro" id="IPR002303">
    <property type="entry name" value="Valyl-tRNA_ligase"/>
</dbReference>
<dbReference type="InterPro" id="IPR010978">
    <property type="entry name" value="tRNA-bd_arm"/>
</dbReference>
<dbReference type="InterPro" id="IPR014729">
    <property type="entry name" value="Rossmann-like_a/b/a_fold"/>
</dbReference>
<name>A0ABR7GMI4_9FIRM</name>
<dbReference type="CDD" id="cd00817">
    <property type="entry name" value="ValRS_core"/>
    <property type="match status" value="1"/>
</dbReference>
<dbReference type="SUPFAM" id="SSF50677">
    <property type="entry name" value="ValRS/IleRS/LeuRS editing domain"/>
    <property type="match status" value="1"/>
</dbReference>
<dbReference type="InterPro" id="IPR019499">
    <property type="entry name" value="Val-tRNA_synth_tRNA-bd"/>
</dbReference>
<dbReference type="InterPro" id="IPR033705">
    <property type="entry name" value="Anticodon_Ia_Val"/>
</dbReference>
<evidence type="ECO:0000256" key="9">
    <source>
        <dbReference type="HAMAP-Rule" id="MF_02004"/>
    </source>
</evidence>
<dbReference type="PANTHER" id="PTHR11946">
    <property type="entry name" value="VALYL-TRNA SYNTHETASES"/>
    <property type="match status" value="1"/>
</dbReference>
<dbReference type="RefSeq" id="WP_186969779.1">
    <property type="nucleotide sequence ID" value="NZ_JACOPK010000004.1"/>
</dbReference>
<evidence type="ECO:0000259" key="10">
    <source>
        <dbReference type="Pfam" id="PF00133"/>
    </source>
</evidence>
<sequence length="873" mass="99535">MSELPKTYDPKAVEDKLYSFWNDSGFFHAEVNPKKKPYTIVIPPPNVTGQLHMGHAFDETLQDILIRTKRMQGYEALWMPGTDHAGIATQIKVEENLRKEEGKTRYDLGREEFLKRVWDWKHKFGNRIISQLKKLGSSCDWERERFTMDEGCSKAVREVFVNLYNKGLIYKGHRIINWCPHCATALSDAEVEYETQPGKLWHIRYPLADGSGDLVVATTRPETFMGDTGVAVNPNDKRYKHLIGKTCILPIMNREIPIFGDEYVDMEFGTGCVKVTPCHDPNDFEMGQRHNLEQILVFNEDATVNANGGKYEGMDRYECRKAVVKDLEEGGYLVKIEDHEHNVGTCYRCGTTVEPMTSAQWFVKMAPLAKPAMDVVNEGKTKFVPDRFSKTYLRWMENVHDWCISRQLWWGHRIPAFYCEDCGEMTVSKTDVHTCPKCGGTHIRQEEDVLDTWFSSALWPFSTLGWPDKTPELDYFYPTSTLVTGYDIIFFWVARMIFSGVEHMGETPFKTVYIHGLVRDAQGRKMSKSLGNGIDPLEVIDQYGADALRFTLATGNSPGNDMRFSDERVQASRNFCNKIWNASRFIQMNLTIDKDKAVQLPADLALEDKWIVSKFNTLVADVTRNIDQYELGLAASKLNDFIWENFCDWYIEIAKTRLQTGDENVQKVLCYVLSGAMQLLHPFMPFITETIWQALPHEGPSVMVSSWPEYDEKLNFSVEEAQMESLMDAVRAIRNRRAEMNVPPSKKAKVLILTEKKDTFSAGAGFFPKLAYASEIELIDAVPADAAKMASVVTGDAQIYMPMGDLIDFEAERARLGKEKSKVEADIDFVMKKLNNPKFVDKAPEKVVAAEREKADKLREHLAKLEESIAALG</sequence>
<dbReference type="InterPro" id="IPR002300">
    <property type="entry name" value="aa-tRNA-synth_Ia"/>
</dbReference>
<dbReference type="Pfam" id="PF10458">
    <property type="entry name" value="Val_tRNA-synt_C"/>
    <property type="match status" value="1"/>
</dbReference>
<dbReference type="SUPFAM" id="SSF52374">
    <property type="entry name" value="Nucleotidylyl transferase"/>
    <property type="match status" value="1"/>
</dbReference>
<comment type="domain">
    <text evidence="9">ValRS has two distinct active sites: one for aminoacylation and one for editing. The misactivated threonine is translocated from the active site to the editing site.</text>
</comment>
<evidence type="ECO:0000313" key="13">
    <source>
        <dbReference type="EMBL" id="MBC5695528.1"/>
    </source>
</evidence>
<evidence type="ECO:0000256" key="3">
    <source>
        <dbReference type="ARBA" id="ARBA00022741"/>
    </source>
</evidence>
<dbReference type="PRINTS" id="PR00986">
    <property type="entry name" value="TRNASYNTHVAL"/>
</dbReference>
<dbReference type="Pfam" id="PF08264">
    <property type="entry name" value="Anticodon_1"/>
    <property type="match status" value="1"/>
</dbReference>
<comment type="similarity">
    <text evidence="9">Belongs to the class-I aminoacyl-tRNA synthetase family. ValS type 1 subfamily.</text>
</comment>
<keyword evidence="2 9" id="KW-0436">Ligase</keyword>
<dbReference type="Proteomes" id="UP000641741">
    <property type="component" value="Unassembled WGS sequence"/>
</dbReference>
<accession>A0ABR7GMI4</accession>
<keyword evidence="4 9" id="KW-0067">ATP-binding</keyword>
<dbReference type="NCBIfam" id="TIGR00422">
    <property type="entry name" value="valS"/>
    <property type="match status" value="1"/>
</dbReference>
<dbReference type="NCBIfam" id="NF004349">
    <property type="entry name" value="PRK05729.1"/>
    <property type="match status" value="1"/>
</dbReference>
<comment type="catalytic activity">
    <reaction evidence="8 9">
        <text>tRNA(Val) + L-valine + ATP = L-valyl-tRNA(Val) + AMP + diphosphate</text>
        <dbReference type="Rhea" id="RHEA:10704"/>
        <dbReference type="Rhea" id="RHEA-COMP:9672"/>
        <dbReference type="Rhea" id="RHEA-COMP:9708"/>
        <dbReference type="ChEBI" id="CHEBI:30616"/>
        <dbReference type="ChEBI" id="CHEBI:33019"/>
        <dbReference type="ChEBI" id="CHEBI:57762"/>
        <dbReference type="ChEBI" id="CHEBI:78442"/>
        <dbReference type="ChEBI" id="CHEBI:78537"/>
        <dbReference type="ChEBI" id="CHEBI:456215"/>
        <dbReference type="EC" id="6.1.1.9"/>
    </reaction>
</comment>
<dbReference type="HAMAP" id="MF_02004">
    <property type="entry name" value="Val_tRNA_synth_type1"/>
    <property type="match status" value="1"/>
</dbReference>
<dbReference type="EC" id="6.1.1.9" evidence="9"/>
<proteinExistence type="inferred from homology"/>
<dbReference type="SUPFAM" id="SSF46589">
    <property type="entry name" value="tRNA-binding arm"/>
    <property type="match status" value="1"/>
</dbReference>
<dbReference type="PROSITE" id="PS00178">
    <property type="entry name" value="AA_TRNA_LIGASE_I"/>
    <property type="match status" value="1"/>
</dbReference>